<reference evidence="1 2" key="1">
    <citation type="journal article" date="2020" name="ISME J.">
        <title>Uncovering the hidden diversity of litter-decomposition mechanisms in mushroom-forming fungi.</title>
        <authorList>
            <person name="Floudas D."/>
            <person name="Bentzer J."/>
            <person name="Ahren D."/>
            <person name="Johansson T."/>
            <person name="Persson P."/>
            <person name="Tunlid A."/>
        </authorList>
    </citation>
    <scope>NUCLEOTIDE SEQUENCE [LARGE SCALE GENOMIC DNA]</scope>
    <source>
        <strain evidence="1 2">CBS 661.87</strain>
    </source>
</reference>
<keyword evidence="2" id="KW-1185">Reference proteome</keyword>
<evidence type="ECO:0000313" key="1">
    <source>
        <dbReference type="EMBL" id="KAF5380055.1"/>
    </source>
</evidence>
<evidence type="ECO:0000313" key="2">
    <source>
        <dbReference type="Proteomes" id="UP000565441"/>
    </source>
</evidence>
<gene>
    <name evidence="1" type="ORF">D9615_006133</name>
</gene>
<sequence>MPDNKQPIAISVLGPVDPSSINSEPVETEQSAPWIVRKLVGTVTGRIMMSSYETLRAAGTSVVCLSPWGDSSPLLLPCIRFRDLAVHTVILATGGMAAVAAPVMGPVSDVVVTSFGDSILVEFGLNTGLDLGSAVANDLVFKKPLDCVLPIHSKRLETTGVKVLLITLKHRHTVHDAALGFYRSSVHKDVSLFSSVKDYLAVEKGWFSPYLFASARRPIIPRTMKPDIIFCHGPFLLGDYRIGETLLAESALTITLCDAYPDQAPCELEPSKPSPSRPSLSLSNVFHRSRTPEPEPTLTPLPAPPVPRRLVILLVGLKPHRKVWTTSARPGESVINYVLCNGCPAIVVPARVGAPLVAWDGLTLKQLWKLVLPVDEGGAAGGKRRSQDGRFEGVVDILFEYLELSVDWARVIFPGGNEDKDEGGAEELRKKNAVRNAITLLVAAAVRTRTSKEVKEEVDEDRCGIAIWRIS</sequence>
<organism evidence="1 2">
    <name type="scientific">Tricholomella constricta</name>
    <dbReference type="NCBI Taxonomy" id="117010"/>
    <lineage>
        <taxon>Eukaryota</taxon>
        <taxon>Fungi</taxon>
        <taxon>Dikarya</taxon>
        <taxon>Basidiomycota</taxon>
        <taxon>Agaricomycotina</taxon>
        <taxon>Agaricomycetes</taxon>
        <taxon>Agaricomycetidae</taxon>
        <taxon>Agaricales</taxon>
        <taxon>Tricholomatineae</taxon>
        <taxon>Lyophyllaceae</taxon>
        <taxon>Tricholomella</taxon>
    </lineage>
</organism>
<accession>A0A8H5HBL5</accession>
<dbReference type="EMBL" id="JAACJP010000014">
    <property type="protein sequence ID" value="KAF5380055.1"/>
    <property type="molecule type" value="Genomic_DNA"/>
</dbReference>
<dbReference type="OrthoDB" id="3351042at2759"/>
<proteinExistence type="predicted"/>
<comment type="caution">
    <text evidence="1">The sequence shown here is derived from an EMBL/GenBank/DDBJ whole genome shotgun (WGS) entry which is preliminary data.</text>
</comment>
<dbReference type="Proteomes" id="UP000565441">
    <property type="component" value="Unassembled WGS sequence"/>
</dbReference>
<name>A0A8H5HBL5_9AGAR</name>
<dbReference type="AlphaFoldDB" id="A0A8H5HBL5"/>
<protein>
    <submittedName>
        <fullName evidence="1">Uncharacterized protein</fullName>
    </submittedName>
</protein>